<dbReference type="Pfam" id="PF07289">
    <property type="entry name" value="BBL5"/>
    <property type="match status" value="1"/>
</dbReference>
<dbReference type="Proteomes" id="UP000230066">
    <property type="component" value="Unassembled WGS sequence"/>
</dbReference>
<evidence type="ECO:0000256" key="3">
    <source>
        <dbReference type="ARBA" id="ARBA00005822"/>
    </source>
</evidence>
<keyword evidence="6" id="KW-0969">Cilium</keyword>
<dbReference type="AlphaFoldDB" id="A0A4E0R9Z3"/>
<dbReference type="InterPro" id="IPR014003">
    <property type="entry name" value="BBS5_PH"/>
</dbReference>
<keyword evidence="9" id="KW-0966">Cell projection</keyword>
<evidence type="ECO:0000313" key="12">
    <source>
        <dbReference type="EMBL" id="THD23545.1"/>
    </source>
</evidence>
<organism evidence="12 13">
    <name type="scientific">Fasciola hepatica</name>
    <name type="common">Liver fluke</name>
    <dbReference type="NCBI Taxonomy" id="6192"/>
    <lineage>
        <taxon>Eukaryota</taxon>
        <taxon>Metazoa</taxon>
        <taxon>Spiralia</taxon>
        <taxon>Lophotrochozoa</taxon>
        <taxon>Platyhelminthes</taxon>
        <taxon>Trematoda</taxon>
        <taxon>Digenea</taxon>
        <taxon>Plagiorchiida</taxon>
        <taxon>Echinostomata</taxon>
        <taxon>Echinostomatoidea</taxon>
        <taxon>Fasciolidae</taxon>
        <taxon>Fasciola</taxon>
    </lineage>
</organism>
<dbReference type="PIRSF" id="PIRSF010072">
    <property type="entry name" value="DUF1448"/>
    <property type="match status" value="1"/>
</dbReference>
<name>A0A4E0R9Z3_FASHE</name>
<feature type="domain" description="BBSome complex member BBS5 PH" evidence="11">
    <location>
        <begin position="26"/>
        <end position="80"/>
    </location>
</feature>
<dbReference type="EMBL" id="JXXN02002087">
    <property type="protein sequence ID" value="THD23545.1"/>
    <property type="molecule type" value="Genomic_DNA"/>
</dbReference>
<dbReference type="InterPro" id="IPR030804">
    <property type="entry name" value="BBS5/fem-3"/>
</dbReference>
<dbReference type="SMART" id="SM00683">
    <property type="entry name" value="DM16"/>
    <property type="match status" value="2"/>
</dbReference>
<evidence type="ECO:0000256" key="2">
    <source>
        <dbReference type="ARBA" id="ARBA00004607"/>
    </source>
</evidence>
<comment type="subcellular location">
    <subcellularLocation>
        <location evidence="1">Cell projection</location>
        <location evidence="1">Cilium membrane</location>
    </subcellularLocation>
    <subcellularLocation>
        <location evidence="2">Cytoplasm</location>
        <location evidence="2">Cytoskeleton</location>
        <location evidence="2">Microtubule organizing center</location>
        <location evidence="2">Centrosome</location>
        <location evidence="2">Centriolar satellite</location>
    </subcellularLocation>
</comment>
<evidence type="ECO:0000256" key="6">
    <source>
        <dbReference type="ARBA" id="ARBA00023069"/>
    </source>
</evidence>
<dbReference type="GO" id="GO:0036064">
    <property type="term" value="C:ciliary basal body"/>
    <property type="evidence" value="ECO:0007669"/>
    <property type="project" value="TreeGrafter"/>
</dbReference>
<feature type="domain" description="BBSome complex member BBS5 PH" evidence="11">
    <location>
        <begin position="157"/>
        <end position="211"/>
    </location>
</feature>
<evidence type="ECO:0000256" key="7">
    <source>
        <dbReference type="ARBA" id="ARBA00023136"/>
    </source>
</evidence>
<keyword evidence="7" id="KW-0472">Membrane</keyword>
<dbReference type="GO" id="GO:0060271">
    <property type="term" value="P:cilium assembly"/>
    <property type="evidence" value="ECO:0007669"/>
    <property type="project" value="TreeGrafter"/>
</dbReference>
<sequence>MADNFWQDTTVRFDISKKNLALRTGEIIIDKLYPVEDTKGNSGDRGTLTVTNLRLIWCTHQYRRLNLSIGYACILNISKQNTKSKLYGISEALSVLAKNGNTRYEFIFTYLVPGNPRIFVSVTAVFKAYDSSRTYRELKIRHSLLDNNKKLVLLPREQQYDELDGVWNLTSDQGNLGKFYITNIRVVWHSTLSQTFNISIPFLHITSVKTSNSKFGKALVITTSKKAGSYMLGFRIDPMERLICTEKQLLSLYQLYHSNPIFGVEVSQEPDHSPPELQDDETEDAYSEDLPNKRNILEVYESEICHGSKNAVYDYDLGLAVEPLPEGYRTKDLWNLFIE</sequence>
<evidence type="ECO:0000256" key="10">
    <source>
        <dbReference type="SAM" id="MobiDB-lite"/>
    </source>
</evidence>
<keyword evidence="13" id="KW-1185">Reference proteome</keyword>
<keyword evidence="8" id="KW-0206">Cytoskeleton</keyword>
<reference evidence="12" key="1">
    <citation type="submission" date="2019-03" db="EMBL/GenBank/DDBJ databases">
        <title>Improved annotation for the trematode Fasciola hepatica.</title>
        <authorList>
            <person name="Choi Y.-J."/>
            <person name="Martin J."/>
            <person name="Mitreva M."/>
        </authorList>
    </citation>
    <scope>NUCLEOTIDE SEQUENCE [LARGE SCALE GENOMIC DNA]</scope>
</reference>
<evidence type="ECO:0000259" key="11">
    <source>
        <dbReference type="SMART" id="SM00683"/>
    </source>
</evidence>
<dbReference type="PANTHER" id="PTHR21351">
    <property type="entry name" value="BARDET-BIEDL SYNDROME PROTEIN 5"/>
    <property type="match status" value="1"/>
</dbReference>
<dbReference type="GO" id="GO:0060170">
    <property type="term" value="C:ciliary membrane"/>
    <property type="evidence" value="ECO:0007669"/>
    <property type="project" value="UniProtKB-SubCell"/>
</dbReference>
<evidence type="ECO:0000256" key="9">
    <source>
        <dbReference type="ARBA" id="ARBA00023273"/>
    </source>
</evidence>
<proteinExistence type="inferred from homology"/>
<protein>
    <submittedName>
        <fullName evidence="12">Bardet-Biedl syndrome 5 protein</fullName>
    </submittedName>
</protein>
<dbReference type="PANTHER" id="PTHR21351:SF0">
    <property type="entry name" value="BARDET-BIEDL SYNDROME 5 PROTEIN"/>
    <property type="match status" value="1"/>
</dbReference>
<feature type="region of interest" description="Disordered" evidence="10">
    <location>
        <begin position="267"/>
        <end position="287"/>
    </location>
</feature>
<keyword evidence="4" id="KW-1003">Cell membrane</keyword>
<evidence type="ECO:0000256" key="1">
    <source>
        <dbReference type="ARBA" id="ARBA00004309"/>
    </source>
</evidence>
<evidence type="ECO:0000313" key="13">
    <source>
        <dbReference type="Proteomes" id="UP000230066"/>
    </source>
</evidence>
<evidence type="ECO:0000256" key="5">
    <source>
        <dbReference type="ARBA" id="ARBA00022490"/>
    </source>
</evidence>
<comment type="similarity">
    <text evidence="3">Belongs to the BBS5 family.</text>
</comment>
<dbReference type="GO" id="GO:0032266">
    <property type="term" value="F:phosphatidylinositol-3-phosphate binding"/>
    <property type="evidence" value="ECO:0007669"/>
    <property type="project" value="TreeGrafter"/>
</dbReference>
<keyword evidence="5" id="KW-0963">Cytoplasm</keyword>
<dbReference type="GO" id="GO:0034464">
    <property type="term" value="C:BBSome"/>
    <property type="evidence" value="ECO:0007669"/>
    <property type="project" value="InterPro"/>
</dbReference>
<evidence type="ECO:0000256" key="8">
    <source>
        <dbReference type="ARBA" id="ARBA00023212"/>
    </source>
</evidence>
<gene>
    <name evidence="12" type="ORF">D915_005780</name>
</gene>
<feature type="compositionally biased region" description="Acidic residues" evidence="10">
    <location>
        <begin position="277"/>
        <end position="287"/>
    </location>
</feature>
<dbReference type="InterPro" id="IPR006606">
    <property type="entry name" value="BBL5"/>
</dbReference>
<evidence type="ECO:0000256" key="4">
    <source>
        <dbReference type="ARBA" id="ARBA00022475"/>
    </source>
</evidence>
<dbReference type="GO" id="GO:0034451">
    <property type="term" value="C:centriolar satellite"/>
    <property type="evidence" value="ECO:0007669"/>
    <property type="project" value="UniProtKB-SubCell"/>
</dbReference>
<accession>A0A4E0R9Z3</accession>
<comment type="caution">
    <text evidence="12">The sequence shown here is derived from an EMBL/GenBank/DDBJ whole genome shotgun (WGS) entry which is preliminary data.</text>
</comment>